<evidence type="ECO:0000256" key="5">
    <source>
        <dbReference type="ARBA" id="ARBA00023004"/>
    </source>
</evidence>
<comment type="cofactor">
    <cofactor evidence="7">
        <name>heme</name>
        <dbReference type="ChEBI" id="CHEBI:30413"/>
    </cofactor>
</comment>
<evidence type="ECO:0000313" key="9">
    <source>
        <dbReference type="EMBL" id="CUA66565.1"/>
    </source>
</evidence>
<keyword evidence="6 8" id="KW-0503">Monooxygenase</keyword>
<evidence type="ECO:0000256" key="7">
    <source>
        <dbReference type="PIRSR" id="PIRSR602401-1"/>
    </source>
</evidence>
<evidence type="ECO:0000256" key="6">
    <source>
        <dbReference type="ARBA" id="ARBA00023033"/>
    </source>
</evidence>
<evidence type="ECO:0000256" key="4">
    <source>
        <dbReference type="ARBA" id="ARBA00023002"/>
    </source>
</evidence>
<name>A0A0K6FJY5_9AGAM</name>
<keyword evidence="5 7" id="KW-0408">Iron</keyword>
<keyword evidence="10" id="KW-1185">Reference proteome</keyword>
<keyword evidence="2 7" id="KW-0349">Heme</keyword>
<dbReference type="GO" id="GO:0020037">
    <property type="term" value="F:heme binding"/>
    <property type="evidence" value="ECO:0007669"/>
    <property type="project" value="InterPro"/>
</dbReference>
<dbReference type="InterPro" id="IPR036396">
    <property type="entry name" value="Cyt_P450_sf"/>
</dbReference>
<dbReference type="SUPFAM" id="SSF48264">
    <property type="entry name" value="Cytochrome P450"/>
    <property type="match status" value="1"/>
</dbReference>
<dbReference type="PRINTS" id="PR00463">
    <property type="entry name" value="EP450I"/>
</dbReference>
<evidence type="ECO:0000256" key="3">
    <source>
        <dbReference type="ARBA" id="ARBA00022723"/>
    </source>
</evidence>
<dbReference type="Pfam" id="PF00067">
    <property type="entry name" value="p450"/>
    <property type="match status" value="2"/>
</dbReference>
<comment type="similarity">
    <text evidence="1 8">Belongs to the cytochrome P450 family.</text>
</comment>
<dbReference type="PANTHER" id="PTHR24291:SF50">
    <property type="entry name" value="BIFUNCTIONAL ALBAFLAVENONE MONOOXYGENASE_TERPENE SYNTHASE"/>
    <property type="match status" value="1"/>
</dbReference>
<evidence type="ECO:0000313" key="10">
    <source>
        <dbReference type="Proteomes" id="UP000044841"/>
    </source>
</evidence>
<evidence type="ECO:0000256" key="8">
    <source>
        <dbReference type="RuleBase" id="RU000461"/>
    </source>
</evidence>
<dbReference type="Gene3D" id="1.10.630.10">
    <property type="entry name" value="Cytochrome P450"/>
    <property type="match status" value="1"/>
</dbReference>
<accession>A0A0K6FJY5</accession>
<organism evidence="9 10">
    <name type="scientific">Rhizoctonia solani</name>
    <dbReference type="NCBI Taxonomy" id="456999"/>
    <lineage>
        <taxon>Eukaryota</taxon>
        <taxon>Fungi</taxon>
        <taxon>Dikarya</taxon>
        <taxon>Basidiomycota</taxon>
        <taxon>Agaricomycotina</taxon>
        <taxon>Agaricomycetes</taxon>
        <taxon>Cantharellales</taxon>
        <taxon>Ceratobasidiaceae</taxon>
        <taxon>Rhizoctonia</taxon>
    </lineage>
</organism>
<sequence>MDAVLAGTVAVVITSALVMRLSYFWLLPKPIPDIPHNPITGILGDIPAFTNNKKNGNKLFSGFMADMVKTHGPISQVSYVYCLYADARGYNYRLEILLGWHRMVIVADKEEAERLTSGGKIADMAERFRSTFATALPRSQLSLPADETWKKHRQLAGPSMSKRYLERMSERIAFGATELIRLWEAKYALVGSTAFEADLDFHFATMDSIVNISLGESIGCIESACGALPSTYSPSAKIAHFPRSEPPPLYTAGKVIAKEFDKALQSPFPSLTTWIFTYTSPTWWKNYNFMVSFFTSAITCAREREAKLESAGQGLSTDADCVLDMIVQRERREGVETLGDRDILDELITYVFAGQDTAASVLSWLVKYLPTNPEIQQKLHEEMRSVFGADTESNSGLDFDLLDNSERVPILEAVVAETLRCAAVAALISRELLKDEIILGRFVPKGKSRMCFRSTLGKLIVVLPSKGTHMIFATDAMGKDVSVWGPDAEEWRPTRWLTQDGLFNRSAGPSIPFGMGQRSCFGQRLAIHQLKMYLAIMSRRFFFKMVPPEVGTWEVVEVVTRRPKMCYVSLEKWESKTHAQG</sequence>
<protein>
    <submittedName>
        <fullName evidence="9">Cytochrome P450 1A2</fullName>
    </submittedName>
</protein>
<reference evidence="9 10" key="1">
    <citation type="submission" date="2015-07" db="EMBL/GenBank/DDBJ databases">
        <authorList>
            <person name="Noorani M."/>
        </authorList>
    </citation>
    <scope>NUCLEOTIDE SEQUENCE [LARGE SCALE GENOMIC DNA]</scope>
    <source>
        <strain evidence="9">BBA 69670</strain>
    </source>
</reference>
<dbReference type="GO" id="GO:0005506">
    <property type="term" value="F:iron ion binding"/>
    <property type="evidence" value="ECO:0007669"/>
    <property type="project" value="InterPro"/>
</dbReference>
<keyword evidence="3 7" id="KW-0479">Metal-binding</keyword>
<dbReference type="PRINTS" id="PR00385">
    <property type="entry name" value="P450"/>
</dbReference>
<dbReference type="EMBL" id="CYGV01000001">
    <property type="protein sequence ID" value="CUA66565.1"/>
    <property type="molecule type" value="Genomic_DNA"/>
</dbReference>
<dbReference type="PROSITE" id="PS00086">
    <property type="entry name" value="CYTOCHROME_P450"/>
    <property type="match status" value="1"/>
</dbReference>
<evidence type="ECO:0000256" key="2">
    <source>
        <dbReference type="ARBA" id="ARBA00022617"/>
    </source>
</evidence>
<dbReference type="AlphaFoldDB" id="A0A0K6FJY5"/>
<dbReference type="GO" id="GO:0004497">
    <property type="term" value="F:monooxygenase activity"/>
    <property type="evidence" value="ECO:0007669"/>
    <property type="project" value="UniProtKB-KW"/>
</dbReference>
<dbReference type="InterPro" id="IPR002401">
    <property type="entry name" value="Cyt_P450_E_grp-I"/>
</dbReference>
<feature type="binding site" description="axial binding residue" evidence="7">
    <location>
        <position position="520"/>
    </location>
    <ligand>
        <name>heme</name>
        <dbReference type="ChEBI" id="CHEBI:30413"/>
    </ligand>
    <ligandPart>
        <name>Fe</name>
        <dbReference type="ChEBI" id="CHEBI:18248"/>
    </ligandPart>
</feature>
<keyword evidence="4 8" id="KW-0560">Oxidoreductase</keyword>
<evidence type="ECO:0000256" key="1">
    <source>
        <dbReference type="ARBA" id="ARBA00010617"/>
    </source>
</evidence>
<dbReference type="GO" id="GO:0016705">
    <property type="term" value="F:oxidoreductase activity, acting on paired donors, with incorporation or reduction of molecular oxygen"/>
    <property type="evidence" value="ECO:0007669"/>
    <property type="project" value="InterPro"/>
</dbReference>
<dbReference type="InterPro" id="IPR017972">
    <property type="entry name" value="Cyt_P450_CS"/>
</dbReference>
<dbReference type="InterPro" id="IPR050196">
    <property type="entry name" value="Cytochrome_P450_Monoox"/>
</dbReference>
<gene>
    <name evidence="9" type="ORF">RSOLAG22IIIB_00005</name>
</gene>
<dbReference type="Proteomes" id="UP000044841">
    <property type="component" value="Unassembled WGS sequence"/>
</dbReference>
<dbReference type="PANTHER" id="PTHR24291">
    <property type="entry name" value="CYTOCHROME P450 FAMILY 4"/>
    <property type="match status" value="1"/>
</dbReference>
<dbReference type="InterPro" id="IPR001128">
    <property type="entry name" value="Cyt_P450"/>
</dbReference>
<proteinExistence type="inferred from homology"/>